<sequence length="621" mass="67929">MESKFLSDLGNLTMAQKTTLARGKLQTVSDLLLMKPADAAKKCRIPVKEIEILIDLVCKELAPQPQTLRDVADLGEEKFTTGDSHIDDVLGGGVRTGMLWEISGENNAGKTQLALQLSLMVQLPQRLGGLSGAACYISTREDLVTPRLQEMIEFHPLLSPELCGLPEIHTVKAPVFVALSKVLAESVPAIADERARTPGAKPVKLIVIDTFTDVFDRIKDPRYDDIFLRTRDVKQVSMLLHRLASKYQLAVVLLGGTRCTFPRIDGDDRSPGELRYSDQSRWFARAHTLAGEDAHEAILGHHWPKQLNARVMMSRTIRTRPRSTVHPRAREVQEGGDTKRRRLNDNQQRAVTPAADEPVPFRRFSVIFSSIAPPAFCDYVIFDEGVIGIPPEEHPPSTFLYPTPPSTHSPPSSSAPSSSTPRSSQPISAWSQSTSPSRGSEQPSRYLQSLSYAGDTPRQSPFNSVPPSQPTGSSSSQASSRTQGILRSPSPSYSSNTQSLPAPVPQSQSIVPTSQASSDGPQLTSLPSFSTASSILTRSLPTPVPLSQSIVPSSQPDLDEDWEMYWKNADGDEMLMAQIDDQLGGEESMEAAEAGPPVEKDTDSDYYWDDDTGDDALYADL</sequence>
<dbReference type="GO" id="GO:0033065">
    <property type="term" value="C:Rad51C-XRCC3 complex"/>
    <property type="evidence" value="ECO:0007669"/>
    <property type="project" value="TreeGrafter"/>
</dbReference>
<evidence type="ECO:0000313" key="3">
    <source>
        <dbReference type="EMBL" id="KAJ8481232.1"/>
    </source>
</evidence>
<dbReference type="GO" id="GO:0045003">
    <property type="term" value="P:double-strand break repair via synthesis-dependent strand annealing"/>
    <property type="evidence" value="ECO:0007669"/>
    <property type="project" value="TreeGrafter"/>
</dbReference>
<feature type="domain" description="RecA family profile 1" evidence="2">
    <location>
        <begin position="75"/>
        <end position="257"/>
    </location>
</feature>
<dbReference type="GO" id="GO:0005657">
    <property type="term" value="C:replication fork"/>
    <property type="evidence" value="ECO:0007669"/>
    <property type="project" value="TreeGrafter"/>
</dbReference>
<keyword evidence="4" id="KW-1185">Reference proteome</keyword>
<feature type="region of interest" description="Disordered" evidence="1">
    <location>
        <begin position="393"/>
        <end position="528"/>
    </location>
</feature>
<dbReference type="Pfam" id="PF08423">
    <property type="entry name" value="Rad51"/>
    <property type="match status" value="1"/>
</dbReference>
<feature type="compositionally biased region" description="Basic and acidic residues" evidence="1">
    <location>
        <begin position="328"/>
        <end position="338"/>
    </location>
</feature>
<dbReference type="GO" id="GO:0061982">
    <property type="term" value="P:meiosis I cell cycle process"/>
    <property type="evidence" value="ECO:0007669"/>
    <property type="project" value="UniProtKB-ARBA"/>
</dbReference>
<dbReference type="PROSITE" id="PS50162">
    <property type="entry name" value="RECA_2"/>
    <property type="match status" value="1"/>
</dbReference>
<dbReference type="GO" id="GO:0071140">
    <property type="term" value="P:resolution of mitotic recombination intermediates"/>
    <property type="evidence" value="ECO:0007669"/>
    <property type="project" value="TreeGrafter"/>
</dbReference>
<evidence type="ECO:0000256" key="1">
    <source>
        <dbReference type="SAM" id="MobiDB-lite"/>
    </source>
</evidence>
<dbReference type="GO" id="GO:0005524">
    <property type="term" value="F:ATP binding"/>
    <property type="evidence" value="ECO:0007669"/>
    <property type="project" value="InterPro"/>
</dbReference>
<evidence type="ECO:0000313" key="4">
    <source>
        <dbReference type="Proteomes" id="UP001215151"/>
    </source>
</evidence>
<dbReference type="GO" id="GO:0000722">
    <property type="term" value="P:telomere maintenance via recombination"/>
    <property type="evidence" value="ECO:0007669"/>
    <property type="project" value="TreeGrafter"/>
</dbReference>
<feature type="compositionally biased region" description="Polar residues" evidence="1">
    <location>
        <begin position="429"/>
        <end position="463"/>
    </location>
</feature>
<feature type="compositionally biased region" description="Polar residues" evidence="1">
    <location>
        <begin position="505"/>
        <end position="528"/>
    </location>
</feature>
<feature type="region of interest" description="Disordered" evidence="1">
    <location>
        <begin position="319"/>
        <end position="355"/>
    </location>
</feature>
<dbReference type="PANTHER" id="PTHR46487:SF1">
    <property type="entry name" value="DNA REPAIR PROTEIN XRCC3"/>
    <property type="match status" value="1"/>
</dbReference>
<dbReference type="Gene3D" id="3.40.50.300">
    <property type="entry name" value="P-loop containing nucleotide triphosphate hydrolases"/>
    <property type="match status" value="1"/>
</dbReference>
<name>A0AAD7TT36_9APHY</name>
<evidence type="ECO:0000259" key="2">
    <source>
        <dbReference type="PROSITE" id="PS50162"/>
    </source>
</evidence>
<gene>
    <name evidence="3" type="ORF">ONZ51_g6130</name>
</gene>
<accession>A0AAD7TT36</accession>
<dbReference type="AlphaFoldDB" id="A0AAD7TT36"/>
<organism evidence="3 4">
    <name type="scientific">Trametes cubensis</name>
    <dbReference type="NCBI Taxonomy" id="1111947"/>
    <lineage>
        <taxon>Eukaryota</taxon>
        <taxon>Fungi</taxon>
        <taxon>Dikarya</taxon>
        <taxon>Basidiomycota</taxon>
        <taxon>Agaricomycotina</taxon>
        <taxon>Agaricomycetes</taxon>
        <taxon>Polyporales</taxon>
        <taxon>Polyporaceae</taxon>
        <taxon>Trametes</taxon>
    </lineage>
</organism>
<proteinExistence type="predicted"/>
<dbReference type="InterPro" id="IPR013632">
    <property type="entry name" value="Rad51_C"/>
</dbReference>
<dbReference type="GO" id="GO:0140664">
    <property type="term" value="F:ATP-dependent DNA damage sensor activity"/>
    <property type="evidence" value="ECO:0007669"/>
    <property type="project" value="InterPro"/>
</dbReference>
<dbReference type="InterPro" id="IPR027417">
    <property type="entry name" value="P-loop_NTPase"/>
</dbReference>
<feature type="region of interest" description="Disordered" evidence="1">
    <location>
        <begin position="582"/>
        <end position="621"/>
    </location>
</feature>
<feature type="compositionally biased region" description="Low complexity" evidence="1">
    <location>
        <begin position="470"/>
        <end position="501"/>
    </location>
</feature>
<feature type="compositionally biased region" description="Acidic residues" evidence="1">
    <location>
        <begin position="604"/>
        <end position="614"/>
    </location>
</feature>
<dbReference type="GO" id="GO:0000400">
    <property type="term" value="F:four-way junction DNA binding"/>
    <property type="evidence" value="ECO:0007669"/>
    <property type="project" value="TreeGrafter"/>
</dbReference>
<reference evidence="3" key="1">
    <citation type="submission" date="2022-11" db="EMBL/GenBank/DDBJ databases">
        <title>Genome Sequence of Cubamyces cubensis.</title>
        <authorList>
            <person name="Buettner E."/>
        </authorList>
    </citation>
    <scope>NUCLEOTIDE SEQUENCE</scope>
    <source>
        <strain evidence="3">MPL-01</strain>
    </source>
</reference>
<feature type="compositionally biased region" description="Low complexity" evidence="1">
    <location>
        <begin position="409"/>
        <end position="428"/>
    </location>
</feature>
<comment type="caution">
    <text evidence="3">The sequence shown here is derived from an EMBL/GenBank/DDBJ whole genome shotgun (WGS) entry which is preliminary data.</text>
</comment>
<dbReference type="SUPFAM" id="SSF52540">
    <property type="entry name" value="P-loop containing nucleoside triphosphate hydrolases"/>
    <property type="match status" value="1"/>
</dbReference>
<dbReference type="EMBL" id="JAPEVG010000142">
    <property type="protein sequence ID" value="KAJ8481232.1"/>
    <property type="molecule type" value="Genomic_DNA"/>
</dbReference>
<protein>
    <recommendedName>
        <fullName evidence="2">RecA family profile 1 domain-containing protein</fullName>
    </recommendedName>
</protein>
<dbReference type="GO" id="GO:0090656">
    <property type="term" value="P:t-circle formation"/>
    <property type="evidence" value="ECO:0007669"/>
    <property type="project" value="TreeGrafter"/>
</dbReference>
<dbReference type="PANTHER" id="PTHR46487">
    <property type="entry name" value="DNA REPAIR PROTEIN XRCC3"/>
    <property type="match status" value="1"/>
</dbReference>
<dbReference type="Proteomes" id="UP001215151">
    <property type="component" value="Unassembled WGS sequence"/>
</dbReference>
<dbReference type="InterPro" id="IPR020588">
    <property type="entry name" value="RecA_ATP-bd"/>
</dbReference>